<feature type="domain" description="FAD dependent oxidoreductase" evidence="5">
    <location>
        <begin position="10"/>
        <end position="362"/>
    </location>
</feature>
<dbReference type="Gene3D" id="3.50.50.60">
    <property type="entry name" value="FAD/NAD(P)-binding domain"/>
    <property type="match status" value="1"/>
</dbReference>
<accession>A0ABU0TYV7</accession>
<dbReference type="NCBIfam" id="NF008425">
    <property type="entry name" value="PRK11259.1"/>
    <property type="match status" value="1"/>
</dbReference>
<comment type="cofactor">
    <cofactor evidence="1">
        <name>FAD</name>
        <dbReference type="ChEBI" id="CHEBI:57692"/>
    </cofactor>
</comment>
<reference evidence="6 7" key="1">
    <citation type="submission" date="2023-07" db="EMBL/GenBank/DDBJ databases">
        <title>Functional and genomic diversity of the sorghum phyllosphere microbiome.</title>
        <authorList>
            <person name="Shade A."/>
        </authorList>
    </citation>
    <scope>NUCLEOTIDE SEQUENCE [LARGE SCALE GENOMIC DNA]</scope>
    <source>
        <strain evidence="6 7">SORGH_AS_1207</strain>
    </source>
</reference>
<dbReference type="SUPFAM" id="SSF54373">
    <property type="entry name" value="FAD-linked reductases, C-terminal domain"/>
    <property type="match status" value="1"/>
</dbReference>
<keyword evidence="4 6" id="KW-0560">Oxidoreductase</keyword>
<keyword evidence="2" id="KW-0285">Flavoprotein</keyword>
<dbReference type="PANTHER" id="PTHR10961">
    <property type="entry name" value="PEROXISOMAL SARCOSINE OXIDASE"/>
    <property type="match status" value="1"/>
</dbReference>
<dbReference type="GO" id="GO:0008115">
    <property type="term" value="F:sarcosine oxidase activity"/>
    <property type="evidence" value="ECO:0007669"/>
    <property type="project" value="UniProtKB-EC"/>
</dbReference>
<dbReference type="EC" id="1.5.3.1" evidence="6"/>
<gene>
    <name evidence="6" type="ORF">QE412_002715</name>
</gene>
<dbReference type="RefSeq" id="WP_307484696.1">
    <property type="nucleotide sequence ID" value="NZ_JAUTBF010000001.1"/>
</dbReference>
<dbReference type="EMBL" id="JAUTBF010000001">
    <property type="protein sequence ID" value="MDQ1124142.1"/>
    <property type="molecule type" value="Genomic_DNA"/>
</dbReference>
<dbReference type="InterPro" id="IPR006076">
    <property type="entry name" value="FAD-dep_OxRdtase"/>
</dbReference>
<evidence type="ECO:0000256" key="2">
    <source>
        <dbReference type="ARBA" id="ARBA00022630"/>
    </source>
</evidence>
<evidence type="ECO:0000259" key="5">
    <source>
        <dbReference type="Pfam" id="PF01266"/>
    </source>
</evidence>
<evidence type="ECO:0000256" key="3">
    <source>
        <dbReference type="ARBA" id="ARBA00022827"/>
    </source>
</evidence>
<dbReference type="Gene3D" id="3.30.9.10">
    <property type="entry name" value="D-Amino Acid Oxidase, subunit A, domain 2"/>
    <property type="match status" value="1"/>
</dbReference>
<evidence type="ECO:0000313" key="6">
    <source>
        <dbReference type="EMBL" id="MDQ1124142.1"/>
    </source>
</evidence>
<keyword evidence="7" id="KW-1185">Reference proteome</keyword>
<comment type="caution">
    <text evidence="6">The sequence shown here is derived from an EMBL/GenBank/DDBJ whole genome shotgun (WGS) entry which is preliminary data.</text>
</comment>
<organism evidence="6 7">
    <name type="scientific">Microbacterium trichothecenolyticum</name>
    <name type="common">Aureobacterium trichothecenolyticum</name>
    <dbReference type="NCBI Taxonomy" id="69370"/>
    <lineage>
        <taxon>Bacteria</taxon>
        <taxon>Bacillati</taxon>
        <taxon>Actinomycetota</taxon>
        <taxon>Actinomycetes</taxon>
        <taxon>Micrococcales</taxon>
        <taxon>Microbacteriaceae</taxon>
        <taxon>Microbacterium</taxon>
    </lineage>
</organism>
<dbReference type="Pfam" id="PF01266">
    <property type="entry name" value="DAO"/>
    <property type="match status" value="1"/>
</dbReference>
<proteinExistence type="predicted"/>
<name>A0ABU0TYV7_MICTR</name>
<evidence type="ECO:0000313" key="7">
    <source>
        <dbReference type="Proteomes" id="UP001226691"/>
    </source>
</evidence>
<protein>
    <submittedName>
        <fullName evidence="6">Sarcosine oxidase</fullName>
        <ecNumber evidence="6">1.5.3.1</ecNumber>
    </submittedName>
</protein>
<evidence type="ECO:0000256" key="4">
    <source>
        <dbReference type="ARBA" id="ARBA00023002"/>
    </source>
</evidence>
<keyword evidence="3" id="KW-0274">FAD</keyword>
<sequence>MTADLIRTADVVVVGAGTVGAMALWHLSRETGTRIVGIEQYGRAHGRGSFAGESRLFRVAYKEGDVYVPLLREARRLWHELQDEADRSLFLPVGALSIGAPDQPEMQATLATIASHDLPHRVLDQHDLREAFPPHAPRESDIGILDTQGGGLRPEASVLGALDLAERAGVDMLYHCPVLDIEVQRGGVVVRTAQGAISAGVVVIAAGSWASELVPALAELVSVRQLALTWFMPRDIRAYEPERFPVFMRDIGAAHVFGAPTLDGYSVKVSPGHDGMAQGRRVADLPTTLSSRQLRLLGLRIREFFPDMNPEPVRFSSHHDAYTADRVPIIDRSADGRVVTVTGLSGHGFKFAPVFGRLVRDLVVDGRSADLPPSFSLAEHLARRAG</sequence>
<evidence type="ECO:0000256" key="1">
    <source>
        <dbReference type="ARBA" id="ARBA00001974"/>
    </source>
</evidence>
<dbReference type="SUPFAM" id="SSF51905">
    <property type="entry name" value="FAD/NAD(P)-binding domain"/>
    <property type="match status" value="1"/>
</dbReference>
<dbReference type="InterPro" id="IPR036188">
    <property type="entry name" value="FAD/NAD-bd_sf"/>
</dbReference>
<dbReference type="PANTHER" id="PTHR10961:SF7">
    <property type="entry name" value="FAD DEPENDENT OXIDOREDUCTASE DOMAIN-CONTAINING PROTEIN"/>
    <property type="match status" value="1"/>
</dbReference>
<dbReference type="Proteomes" id="UP001226691">
    <property type="component" value="Unassembled WGS sequence"/>
</dbReference>
<dbReference type="InterPro" id="IPR045170">
    <property type="entry name" value="MTOX"/>
</dbReference>